<dbReference type="Gene3D" id="3.60.15.10">
    <property type="entry name" value="Ribonuclease Z/Hydroxyacylglutathione hydrolase-like"/>
    <property type="match status" value="1"/>
</dbReference>
<name>A0A1F6H0H1_9PROT</name>
<dbReference type="PANTHER" id="PTHR43041">
    <property type="entry name" value="HYDROLASE, METALLO-BETA-LACTAMASE SUPERFAMILY"/>
    <property type="match status" value="1"/>
</dbReference>
<dbReference type="SUPFAM" id="SSF56281">
    <property type="entry name" value="Metallo-hydrolase/oxidoreductase"/>
    <property type="match status" value="1"/>
</dbReference>
<dbReference type="InterPro" id="IPR045761">
    <property type="entry name" value="ODP_dom"/>
</dbReference>
<dbReference type="AlphaFoldDB" id="A0A1F6H0H1"/>
<dbReference type="Pfam" id="PF19583">
    <property type="entry name" value="ODP"/>
    <property type="match status" value="1"/>
</dbReference>
<dbReference type="InterPro" id="IPR036866">
    <property type="entry name" value="RibonucZ/Hydroxyglut_hydro"/>
</dbReference>
<evidence type="ECO:0000313" key="2">
    <source>
        <dbReference type="EMBL" id="OGH03839.1"/>
    </source>
</evidence>
<accession>A0A1F6H0H1</accession>
<evidence type="ECO:0000259" key="1">
    <source>
        <dbReference type="SMART" id="SM00849"/>
    </source>
</evidence>
<dbReference type="Proteomes" id="UP000177583">
    <property type="component" value="Unassembled WGS sequence"/>
</dbReference>
<dbReference type="EMBL" id="MFNF01000011">
    <property type="protein sequence ID" value="OGH03839.1"/>
    <property type="molecule type" value="Genomic_DNA"/>
</dbReference>
<feature type="domain" description="Metallo-beta-lactamase" evidence="1">
    <location>
        <begin position="30"/>
        <end position="220"/>
    </location>
</feature>
<dbReference type="InterPro" id="IPR001279">
    <property type="entry name" value="Metallo-B-lactamas"/>
</dbReference>
<gene>
    <name evidence="2" type="ORF">A2557_11915</name>
</gene>
<evidence type="ECO:0000313" key="3">
    <source>
        <dbReference type="Proteomes" id="UP000177583"/>
    </source>
</evidence>
<comment type="caution">
    <text evidence="2">The sequence shown here is derived from an EMBL/GenBank/DDBJ whole genome shotgun (WGS) entry which is preliminary data.</text>
</comment>
<protein>
    <submittedName>
        <fullName evidence="2">Flavoprotein</fullName>
    </submittedName>
</protein>
<reference evidence="2 3" key="1">
    <citation type="journal article" date="2016" name="Nat. Commun.">
        <title>Thousands of microbial genomes shed light on interconnected biogeochemical processes in an aquifer system.</title>
        <authorList>
            <person name="Anantharaman K."/>
            <person name="Brown C.T."/>
            <person name="Hug L.A."/>
            <person name="Sharon I."/>
            <person name="Castelle C.J."/>
            <person name="Probst A.J."/>
            <person name="Thomas B.C."/>
            <person name="Singh A."/>
            <person name="Wilkins M.J."/>
            <person name="Karaoz U."/>
            <person name="Brodie E.L."/>
            <person name="Williams K.H."/>
            <person name="Hubbard S.S."/>
            <person name="Banfield J.F."/>
        </authorList>
    </citation>
    <scope>NUCLEOTIDE SEQUENCE [LARGE SCALE GENOMIC DNA]</scope>
</reference>
<dbReference type="PANTHER" id="PTHR43041:SF1">
    <property type="entry name" value="METALLO-BETA-LACTAMASE DOMAIN-CONTAINING PROTEIN"/>
    <property type="match status" value="1"/>
</dbReference>
<sequence>MKKHHLLYEKGEARWTVLYKDPAKKADVLDSNEYLISYGDRHLLLDPGGFTIFPAVFSTLVQLIDPMKVEAIFASHQDPDIASSLTLWQKINPELKCYVSWLWKSFVPHFGGTEETFIAIEDRGQTIELGEYRLQAIPAHHCHSAGNFHLYDPQSKIYFSGDVGSALLPDDQRHLFVEDFESHMPAIEYFHRRWFGSNEHKNAWVDRALELDIQLLCPQHGSIYQGEQVGQFLSWLRNLNVGTTSNKGHMP</sequence>
<dbReference type="CDD" id="cd07709">
    <property type="entry name" value="flavodiiron_proteins_MBL-fold"/>
    <property type="match status" value="1"/>
</dbReference>
<dbReference type="SMART" id="SM00849">
    <property type="entry name" value="Lactamase_B"/>
    <property type="match status" value="1"/>
</dbReference>
<organism evidence="2 3">
    <name type="scientific">Candidatus Lambdaproteobacteria bacterium RIFOXYD2_FULL_56_26</name>
    <dbReference type="NCBI Taxonomy" id="1817773"/>
    <lineage>
        <taxon>Bacteria</taxon>
        <taxon>Pseudomonadati</taxon>
        <taxon>Pseudomonadota</taxon>
        <taxon>Candidatus Lambdaproteobacteria</taxon>
    </lineage>
</organism>
<proteinExistence type="predicted"/>